<dbReference type="PANTHER" id="PTHR31616:SF12">
    <property type="entry name" value="GLUCOAMYLASE"/>
    <property type="match status" value="1"/>
</dbReference>
<comment type="similarity">
    <text evidence="2 9">Belongs to the glycosyl hydrolase 15 family.</text>
</comment>
<dbReference type="GO" id="GO:0004339">
    <property type="term" value="F:glucan 1,4-alpha-glucosidase activity"/>
    <property type="evidence" value="ECO:0007669"/>
    <property type="project" value="UniProtKB-EC"/>
</dbReference>
<evidence type="ECO:0000256" key="3">
    <source>
        <dbReference type="ARBA" id="ARBA00022729"/>
    </source>
</evidence>
<dbReference type="PROSITE" id="PS00820">
    <property type="entry name" value="GLUCOAMYLASE"/>
    <property type="match status" value="1"/>
</dbReference>
<dbReference type="PROSITE" id="PS51166">
    <property type="entry name" value="CBM20"/>
    <property type="match status" value="1"/>
</dbReference>
<keyword evidence="7 9" id="KW-0326">Glycosidase</keyword>
<dbReference type="InterPro" id="IPR013784">
    <property type="entry name" value="Carb-bd-like_fold"/>
</dbReference>
<feature type="compositionally biased region" description="Polar residues" evidence="12">
    <location>
        <begin position="618"/>
        <end position="627"/>
    </location>
</feature>
<evidence type="ECO:0000256" key="2">
    <source>
        <dbReference type="ARBA" id="ARBA00006188"/>
    </source>
</evidence>
<dbReference type="InterPro" id="IPR000165">
    <property type="entry name" value="Glucoamylase"/>
</dbReference>
<evidence type="ECO:0000256" key="4">
    <source>
        <dbReference type="ARBA" id="ARBA00022801"/>
    </source>
</evidence>
<dbReference type="Pfam" id="PF00723">
    <property type="entry name" value="Glyco_hydro_15"/>
    <property type="match status" value="1"/>
</dbReference>
<dbReference type="InterPro" id="IPR013783">
    <property type="entry name" value="Ig-like_fold"/>
</dbReference>
<keyword evidence="3 13" id="KW-0732">Signal</keyword>
<dbReference type="Pfam" id="PF00686">
    <property type="entry name" value="CBM_20"/>
    <property type="match status" value="1"/>
</dbReference>
<dbReference type="Proteomes" id="UP000054266">
    <property type="component" value="Unassembled WGS sequence"/>
</dbReference>
<evidence type="ECO:0000256" key="13">
    <source>
        <dbReference type="SAM" id="SignalP"/>
    </source>
</evidence>
<dbReference type="HOGENOM" id="CLU_012173_1_0_1"/>
<evidence type="ECO:0000256" key="6">
    <source>
        <dbReference type="ARBA" id="ARBA00023277"/>
    </source>
</evidence>
<name>A0A0D2FHI0_9EURO</name>
<protein>
    <recommendedName>
        <fullName evidence="9">Glucoamylase</fullName>
        <ecNumber evidence="9">3.2.1.3</ecNumber>
    </recommendedName>
    <alternativeName>
        <fullName evidence="9">1,4-alpha-D-glucan glucohydrolase</fullName>
    </alternativeName>
    <alternativeName>
        <fullName evidence="9">Glucan 1,4-alpha-glucosidase</fullName>
    </alternativeName>
</protein>
<evidence type="ECO:0000256" key="8">
    <source>
        <dbReference type="ARBA" id="ARBA00023326"/>
    </source>
</evidence>
<feature type="chain" id="PRO_5002241903" description="Glucoamylase" evidence="13">
    <location>
        <begin position="21"/>
        <end position="627"/>
    </location>
</feature>
<dbReference type="Gene3D" id="1.50.10.10">
    <property type="match status" value="1"/>
</dbReference>
<dbReference type="FunFam" id="1.50.10.10:FF:000018">
    <property type="entry name" value="Glucoamylase"/>
    <property type="match status" value="1"/>
</dbReference>
<dbReference type="PIRSF" id="PIRSF001031">
    <property type="entry name" value="Glu-a-glcsd_SBD"/>
    <property type="match status" value="1"/>
</dbReference>
<feature type="signal peptide" evidence="13">
    <location>
        <begin position="1"/>
        <end position="20"/>
    </location>
</feature>
<dbReference type="InterPro" id="IPR012341">
    <property type="entry name" value="6hp_glycosidase-like_sf"/>
</dbReference>
<evidence type="ECO:0000256" key="11">
    <source>
        <dbReference type="PIRSR" id="PIRSR001031-2"/>
    </source>
</evidence>
<keyword evidence="4 9" id="KW-0378">Hydrolase</keyword>
<evidence type="ECO:0000256" key="10">
    <source>
        <dbReference type="PIRSR" id="PIRSR001031-1"/>
    </source>
</evidence>
<feature type="active site" description="Proton donor" evidence="10">
    <location>
        <position position="215"/>
    </location>
</feature>
<dbReference type="SMART" id="SM01065">
    <property type="entry name" value="CBM_2"/>
    <property type="match status" value="1"/>
</dbReference>
<feature type="domain" description="CBM20" evidence="14">
    <location>
        <begin position="514"/>
        <end position="624"/>
    </location>
</feature>
<evidence type="ECO:0000256" key="12">
    <source>
        <dbReference type="SAM" id="MobiDB-lite"/>
    </source>
</evidence>
<keyword evidence="16" id="KW-1185">Reference proteome</keyword>
<evidence type="ECO:0000256" key="7">
    <source>
        <dbReference type="ARBA" id="ARBA00023295"/>
    </source>
</evidence>
<keyword evidence="6 9" id="KW-0119">Carbohydrate metabolism</keyword>
<evidence type="ECO:0000313" key="16">
    <source>
        <dbReference type="Proteomes" id="UP000054266"/>
    </source>
</evidence>
<accession>A0A0D2FHI0</accession>
<dbReference type="InterPro" id="IPR046966">
    <property type="entry name" value="Glucoamylase_active_site"/>
</dbReference>
<evidence type="ECO:0000259" key="14">
    <source>
        <dbReference type="PROSITE" id="PS51166"/>
    </source>
</evidence>
<dbReference type="GO" id="GO:2001070">
    <property type="term" value="F:starch binding"/>
    <property type="evidence" value="ECO:0007669"/>
    <property type="project" value="InterPro"/>
</dbReference>
<sequence>MMPWLTPALLTSSLLALGAASPTVLPHVERRQGADALSAFITQEQAISIQGVLSNIGGLNSSLVNGASPGVVVASPSTINPDYFYTWTRDSALTYTMLIDELIFGNLTLRKTIEDYTTAQAILQTVTNPSGSLWPAGDGLGEPKFYTNLTRYDGTWGRPQRDGPALRAIAFMTLAPVLFQLNETDLYRQIYWPLVLNDLRYVGQYWNQTGYDLWEEVHGSSFFTVANQHKALVQGALLAQQLNTTCGPCAQAPQLLCFLQTNFWNASGGYLAANINANQVVRSGINSDPILASISVFDANATCDAGDFQPCNSRVLATHKALVDSFRTLYPINNNASAPNAVLIGRYPEDTYYGGNPWPLCTFAAAEVLYDAVHQINRTGTLTVDSDSLAFFQDISPNITAGNYTGAVLTGILANMTTYADGFVSAVQRFLPSNGSISEQFNRTTGESTSASKLTWSFASFVTMARRRAGQYPNSWGAWHPLANTNLTAGQCRATSFNATGAYTPALAAGAPNITKDCSSEVIFSVNASTQFGQNVYLLGNVTKLGGALNDADSIILPLNTGNITSDSPQWYVDIWLRAGQTVGYQYVLQNGSDWVFEQGPVRTVRVPQCGSGRPVRTSDSFRFPTS</sequence>
<reference evidence="15 16" key="1">
    <citation type="submission" date="2015-01" db="EMBL/GenBank/DDBJ databases">
        <title>The Genome Sequence of Capronia semiimmersa CBS27337.</title>
        <authorList>
            <consortium name="The Broad Institute Genomics Platform"/>
            <person name="Cuomo C."/>
            <person name="de Hoog S."/>
            <person name="Gorbushina A."/>
            <person name="Stielow B."/>
            <person name="Teixiera M."/>
            <person name="Abouelleil A."/>
            <person name="Chapman S.B."/>
            <person name="Priest M."/>
            <person name="Young S.K."/>
            <person name="Wortman J."/>
            <person name="Nusbaum C."/>
            <person name="Birren B."/>
        </authorList>
    </citation>
    <scope>NUCLEOTIDE SEQUENCE [LARGE SCALE GENOMIC DNA]</scope>
    <source>
        <strain evidence="15 16">CBS 27337</strain>
    </source>
</reference>
<dbReference type="GO" id="GO:0000324">
    <property type="term" value="C:fungal-type vacuole"/>
    <property type="evidence" value="ECO:0007669"/>
    <property type="project" value="TreeGrafter"/>
</dbReference>
<dbReference type="SUPFAM" id="SSF48208">
    <property type="entry name" value="Six-hairpin glycosidases"/>
    <property type="match status" value="1"/>
</dbReference>
<dbReference type="EC" id="3.2.1.3" evidence="9"/>
<keyword evidence="5" id="KW-0325">Glycoprotein</keyword>
<evidence type="ECO:0000256" key="5">
    <source>
        <dbReference type="ARBA" id="ARBA00023180"/>
    </source>
</evidence>
<dbReference type="EMBL" id="KN846959">
    <property type="protein sequence ID" value="KIW67493.1"/>
    <property type="molecule type" value="Genomic_DNA"/>
</dbReference>
<feature type="active site" description="Proton acceptor" evidence="10">
    <location>
        <position position="212"/>
    </location>
</feature>
<comment type="catalytic activity">
    <reaction evidence="1 9">
        <text>Hydrolysis of terminal (1-&gt;4)-linked alpha-D-glucose residues successively from non-reducing ends of the chains with release of beta-D-glucose.</text>
        <dbReference type="EC" id="3.2.1.3"/>
    </reaction>
</comment>
<evidence type="ECO:0000256" key="9">
    <source>
        <dbReference type="PIRNR" id="PIRNR001031"/>
    </source>
</evidence>
<gene>
    <name evidence="15" type="ORF">PV04_06737</name>
</gene>
<dbReference type="STRING" id="5601.A0A0D2FHI0"/>
<feature type="binding site" evidence="11">
    <location>
        <position position="156"/>
    </location>
    <ligand>
        <name>substrate</name>
    </ligand>
</feature>
<feature type="region of interest" description="Disordered" evidence="12">
    <location>
        <begin position="608"/>
        <end position="627"/>
    </location>
</feature>
<dbReference type="InterPro" id="IPR008291">
    <property type="entry name" value="Glucoamylase_SBD"/>
</dbReference>
<dbReference type="InterPro" id="IPR008928">
    <property type="entry name" value="6-hairpin_glycosidase_sf"/>
</dbReference>
<organism evidence="15 16">
    <name type="scientific">Phialophora macrospora</name>
    <dbReference type="NCBI Taxonomy" id="1851006"/>
    <lineage>
        <taxon>Eukaryota</taxon>
        <taxon>Fungi</taxon>
        <taxon>Dikarya</taxon>
        <taxon>Ascomycota</taxon>
        <taxon>Pezizomycotina</taxon>
        <taxon>Eurotiomycetes</taxon>
        <taxon>Chaetothyriomycetidae</taxon>
        <taxon>Chaetothyriales</taxon>
        <taxon>Herpotrichiellaceae</taxon>
        <taxon>Phialophora</taxon>
    </lineage>
</organism>
<proteinExistence type="inferred from homology"/>
<evidence type="ECO:0000313" key="15">
    <source>
        <dbReference type="EMBL" id="KIW67493.1"/>
    </source>
</evidence>
<dbReference type="PANTHER" id="PTHR31616">
    <property type="entry name" value="TREHALASE"/>
    <property type="match status" value="1"/>
</dbReference>
<dbReference type="GO" id="GO:0000272">
    <property type="term" value="P:polysaccharide catabolic process"/>
    <property type="evidence" value="ECO:0007669"/>
    <property type="project" value="UniProtKB-KW"/>
</dbReference>
<dbReference type="InterPro" id="IPR011613">
    <property type="entry name" value="GH15-like"/>
</dbReference>
<keyword evidence="8 9" id="KW-0624">Polysaccharide degradation</keyword>
<dbReference type="Gene3D" id="2.60.40.10">
    <property type="entry name" value="Immunoglobulins"/>
    <property type="match status" value="1"/>
</dbReference>
<dbReference type="InterPro" id="IPR002044">
    <property type="entry name" value="CBM20"/>
</dbReference>
<evidence type="ECO:0000256" key="1">
    <source>
        <dbReference type="ARBA" id="ARBA00001863"/>
    </source>
</evidence>
<dbReference type="PRINTS" id="PR00736">
    <property type="entry name" value="GLHYDRLASE15"/>
</dbReference>
<dbReference type="AlphaFoldDB" id="A0A0D2FHI0"/>
<dbReference type="SUPFAM" id="SSF49452">
    <property type="entry name" value="Starch-binding domain-like"/>
    <property type="match status" value="1"/>
</dbReference>